<keyword evidence="5 6" id="KW-0472">Membrane</keyword>
<dbReference type="EMBL" id="APVL01000026">
    <property type="protein sequence ID" value="EWG08949.1"/>
    <property type="molecule type" value="Genomic_DNA"/>
</dbReference>
<evidence type="ECO:0000256" key="6">
    <source>
        <dbReference type="SAM" id="Phobius"/>
    </source>
</evidence>
<dbReference type="InterPro" id="IPR002794">
    <property type="entry name" value="DUF92_TMEM19"/>
</dbReference>
<name>W7LAT2_CYTFI</name>
<accession>W7LAT2</accession>
<gene>
    <name evidence="7" type="ORF">PBF_21773</name>
</gene>
<reference evidence="8" key="1">
    <citation type="submission" date="2013-03" db="EMBL/GenBank/DDBJ databases">
        <title>Draft genome sequence of Bacillus firmus DS1.</title>
        <authorList>
            <person name="Peng D."/>
            <person name="Zhu L."/>
            <person name="Sun M."/>
        </authorList>
    </citation>
    <scope>NUCLEOTIDE SEQUENCE [LARGE SCALE GENOMIC DNA]</scope>
    <source>
        <strain evidence="8">DS1</strain>
    </source>
</reference>
<organism evidence="7 8">
    <name type="scientific">Cytobacillus firmus DS1</name>
    <dbReference type="NCBI Taxonomy" id="1307436"/>
    <lineage>
        <taxon>Bacteria</taxon>
        <taxon>Bacillati</taxon>
        <taxon>Bacillota</taxon>
        <taxon>Bacilli</taxon>
        <taxon>Bacillales</taxon>
        <taxon>Bacillaceae</taxon>
        <taxon>Cytobacillus</taxon>
    </lineage>
</organism>
<dbReference type="PATRIC" id="fig|1307436.3.peg.4645"/>
<evidence type="ECO:0000256" key="3">
    <source>
        <dbReference type="ARBA" id="ARBA00022692"/>
    </source>
</evidence>
<dbReference type="GO" id="GO:0016020">
    <property type="term" value="C:membrane"/>
    <property type="evidence" value="ECO:0007669"/>
    <property type="project" value="UniProtKB-SubCell"/>
</dbReference>
<comment type="subcellular location">
    <subcellularLocation>
        <location evidence="1">Membrane</location>
        <topology evidence="1">Multi-pass membrane protein</topology>
    </subcellularLocation>
</comment>
<evidence type="ECO:0000256" key="4">
    <source>
        <dbReference type="ARBA" id="ARBA00022989"/>
    </source>
</evidence>
<keyword evidence="4 6" id="KW-1133">Transmembrane helix</keyword>
<dbReference type="PANTHER" id="PTHR13353:SF5">
    <property type="entry name" value="TRANSMEMBRANE PROTEIN 19"/>
    <property type="match status" value="1"/>
</dbReference>
<sequence length="207" mass="22281">MVFMAFLSLGSFLQVQASGQNLKAIKKRNSNISMQKDREGIASIFFLLNPSQAWLIMFLIGLAAANSDTWASEIGSLSQKPPISLKTWRTIETGTSGAVSSLGTIAALSGSFTIAFLSNVLFHINFYEVLLIGAFGFAGNLIDSFLGAFFQAEYNCPVCSSNVETAEHCGQPSILIKGWHFADNDFVNFISGLASASVGMLLYILLA</sequence>
<evidence type="ECO:0008006" key="9">
    <source>
        <dbReference type="Google" id="ProtNLM"/>
    </source>
</evidence>
<dbReference type="eggNOG" id="COG1836">
    <property type="taxonomic scope" value="Bacteria"/>
</dbReference>
<evidence type="ECO:0000313" key="7">
    <source>
        <dbReference type="EMBL" id="EWG08949.1"/>
    </source>
</evidence>
<feature type="transmembrane region" description="Helical" evidence="6">
    <location>
        <begin position="41"/>
        <end position="65"/>
    </location>
</feature>
<dbReference type="Proteomes" id="UP000019270">
    <property type="component" value="Unassembled WGS sequence"/>
</dbReference>
<protein>
    <recommendedName>
        <fullName evidence="9">DUF92 domain-containing protein</fullName>
    </recommendedName>
</protein>
<evidence type="ECO:0000313" key="8">
    <source>
        <dbReference type="Proteomes" id="UP000019270"/>
    </source>
</evidence>
<keyword evidence="3 6" id="KW-0812">Transmembrane</keyword>
<proteinExistence type="inferred from homology"/>
<evidence type="ECO:0000256" key="2">
    <source>
        <dbReference type="ARBA" id="ARBA00009012"/>
    </source>
</evidence>
<evidence type="ECO:0000256" key="1">
    <source>
        <dbReference type="ARBA" id="ARBA00004141"/>
    </source>
</evidence>
<dbReference type="PANTHER" id="PTHR13353">
    <property type="entry name" value="TRANSMEMBRANE PROTEIN 19"/>
    <property type="match status" value="1"/>
</dbReference>
<feature type="transmembrane region" description="Helical" evidence="6">
    <location>
        <begin position="124"/>
        <end position="142"/>
    </location>
</feature>
<feature type="transmembrane region" description="Helical" evidence="6">
    <location>
        <begin position="98"/>
        <end position="118"/>
    </location>
</feature>
<feature type="transmembrane region" description="Helical" evidence="6">
    <location>
        <begin position="186"/>
        <end position="206"/>
    </location>
</feature>
<dbReference type="AlphaFoldDB" id="W7LAT2"/>
<reference evidence="7 8" key="2">
    <citation type="journal article" date="2016" name="Sci. Rep.">
        <title>A novel serine protease, Sep1, from Bacillus firmus DS-1 has nematicidal activity and degrades multiple intestinal-associated nematode proteins.</title>
        <authorList>
            <person name="Geng C."/>
            <person name="Nie X."/>
            <person name="Tang Z."/>
            <person name="Zhang Y."/>
            <person name="Lin J."/>
            <person name="Sun M."/>
            <person name="Peng D."/>
        </authorList>
    </citation>
    <scope>NUCLEOTIDE SEQUENCE [LARGE SCALE GENOMIC DNA]</scope>
    <source>
        <strain evidence="7 8">DS1</strain>
    </source>
</reference>
<dbReference type="Pfam" id="PF01940">
    <property type="entry name" value="DUF92"/>
    <property type="match status" value="1"/>
</dbReference>
<comment type="caution">
    <text evidence="7">The sequence shown here is derived from an EMBL/GenBank/DDBJ whole genome shotgun (WGS) entry which is preliminary data.</text>
</comment>
<comment type="similarity">
    <text evidence="2">Belongs to the TMEM19 family.</text>
</comment>
<evidence type="ECO:0000256" key="5">
    <source>
        <dbReference type="ARBA" id="ARBA00023136"/>
    </source>
</evidence>